<proteinExistence type="predicted"/>
<reference evidence="7 8" key="1">
    <citation type="submission" date="2020-08" db="EMBL/GenBank/DDBJ databases">
        <title>Sequencing the genomes of 1000 actinobacteria strains.</title>
        <authorList>
            <person name="Klenk H.-P."/>
        </authorList>
    </citation>
    <scope>NUCLEOTIDE SEQUENCE [LARGE SCALE GENOMIC DNA]</scope>
    <source>
        <strain evidence="7 8">DSM 45913</strain>
    </source>
</reference>
<keyword evidence="8" id="KW-1185">Reference proteome</keyword>
<feature type="transmembrane region" description="Helical" evidence="6">
    <location>
        <begin position="259"/>
        <end position="281"/>
    </location>
</feature>
<comment type="caution">
    <text evidence="7">The sequence shown here is derived from an EMBL/GenBank/DDBJ whole genome shotgun (WGS) entry which is preliminary data.</text>
</comment>
<dbReference type="GO" id="GO:0022857">
    <property type="term" value="F:transmembrane transporter activity"/>
    <property type="evidence" value="ECO:0007669"/>
    <property type="project" value="InterPro"/>
</dbReference>
<sequence length="422" mass="40991">MTEHRLGAGQGTALLLGAVLGPGMLVLPQLAAAAAGPASVLAWAALLVLSVPVAMTFAALGVRYPGGGGVAGFAGLAFGRRASAVVGWWFYGSVPVGVVAGALVGGRYVEAALGVDDAVAAAFLLAAAFAANAAGLRTSGRLQAGLVVLLVALLAVAVVTAAPHAEAAGFTPFAPNGAAGVASAAGVLLFAFVGWEAASHLSAEFAGGRRGLLRATAVTLVVISVLYLGVAVTTVGVLGERAGATAVPLTALLETGFGAAARPVTGVVAVLLTFGAVNAYIAGAARLGAALAGDGALPGWFARGGGPGGEPLRSLGLVAVLSVVVLAAAVAAPMLGLAVDLDALMRVTSAALAAVTVAGTAAAARLLPRGRWRATALAAGVLSCVALAACGAYLVVPAVLALVALAVTRANARRPLPRRSPR</sequence>
<evidence type="ECO:0000313" key="7">
    <source>
        <dbReference type="EMBL" id="MBB6350358.1"/>
    </source>
</evidence>
<feature type="transmembrane region" description="Helical" evidence="6">
    <location>
        <begin position="43"/>
        <end position="64"/>
    </location>
</feature>
<dbReference type="RefSeq" id="WP_185088168.1">
    <property type="nucleotide sequence ID" value="NZ_JACHJB010000003.1"/>
</dbReference>
<evidence type="ECO:0000256" key="5">
    <source>
        <dbReference type="ARBA" id="ARBA00023136"/>
    </source>
</evidence>
<comment type="subcellular location">
    <subcellularLocation>
        <location evidence="1">Cell membrane</location>
        <topology evidence="1">Multi-pass membrane protein</topology>
    </subcellularLocation>
</comment>
<evidence type="ECO:0000256" key="3">
    <source>
        <dbReference type="ARBA" id="ARBA00022692"/>
    </source>
</evidence>
<keyword evidence="4 6" id="KW-1133">Transmembrane helix</keyword>
<organism evidence="7 8">
    <name type="scientific">Nonomuraea muscovyensis</name>
    <dbReference type="NCBI Taxonomy" id="1124761"/>
    <lineage>
        <taxon>Bacteria</taxon>
        <taxon>Bacillati</taxon>
        <taxon>Actinomycetota</taxon>
        <taxon>Actinomycetes</taxon>
        <taxon>Streptosporangiales</taxon>
        <taxon>Streptosporangiaceae</taxon>
        <taxon>Nonomuraea</taxon>
    </lineage>
</organism>
<dbReference type="AlphaFoldDB" id="A0A7X0EZZ6"/>
<dbReference type="PANTHER" id="PTHR42770:SF13">
    <property type="entry name" value="L-METHIONINE_BRANCHED-CHAIN AMINO ACID EXPORTER YJEH"/>
    <property type="match status" value="1"/>
</dbReference>
<evidence type="ECO:0000256" key="1">
    <source>
        <dbReference type="ARBA" id="ARBA00004651"/>
    </source>
</evidence>
<feature type="transmembrane region" description="Helical" evidence="6">
    <location>
        <begin position="146"/>
        <end position="165"/>
    </location>
</feature>
<keyword evidence="5 6" id="KW-0472">Membrane</keyword>
<feature type="transmembrane region" description="Helical" evidence="6">
    <location>
        <begin position="376"/>
        <end position="407"/>
    </location>
</feature>
<feature type="transmembrane region" description="Helical" evidence="6">
    <location>
        <begin position="216"/>
        <end position="239"/>
    </location>
</feature>
<evidence type="ECO:0000256" key="6">
    <source>
        <dbReference type="SAM" id="Phobius"/>
    </source>
</evidence>
<dbReference type="Pfam" id="PF13520">
    <property type="entry name" value="AA_permease_2"/>
    <property type="match status" value="1"/>
</dbReference>
<dbReference type="InterPro" id="IPR002293">
    <property type="entry name" value="AA/rel_permease1"/>
</dbReference>
<dbReference type="PIRSF" id="PIRSF006060">
    <property type="entry name" value="AA_transporter"/>
    <property type="match status" value="1"/>
</dbReference>
<gene>
    <name evidence="7" type="ORF">FHU36_006930</name>
</gene>
<feature type="transmembrane region" description="Helical" evidence="6">
    <location>
        <begin position="343"/>
        <end position="364"/>
    </location>
</feature>
<feature type="transmembrane region" description="Helical" evidence="6">
    <location>
        <begin position="85"/>
        <end position="106"/>
    </location>
</feature>
<dbReference type="Proteomes" id="UP000583800">
    <property type="component" value="Unassembled WGS sequence"/>
</dbReference>
<feature type="transmembrane region" description="Helical" evidence="6">
    <location>
        <begin position="177"/>
        <end position="195"/>
    </location>
</feature>
<dbReference type="PANTHER" id="PTHR42770">
    <property type="entry name" value="AMINO ACID TRANSPORTER-RELATED"/>
    <property type="match status" value="1"/>
</dbReference>
<dbReference type="Gene3D" id="1.20.1740.10">
    <property type="entry name" value="Amino acid/polyamine transporter I"/>
    <property type="match status" value="1"/>
</dbReference>
<evidence type="ECO:0000256" key="4">
    <source>
        <dbReference type="ARBA" id="ARBA00022989"/>
    </source>
</evidence>
<feature type="transmembrane region" description="Helical" evidence="6">
    <location>
        <begin position="118"/>
        <end position="134"/>
    </location>
</feature>
<keyword evidence="3 6" id="KW-0812">Transmembrane</keyword>
<protein>
    <submittedName>
        <fullName evidence="7">Amino acid efflux transporter</fullName>
    </submittedName>
</protein>
<evidence type="ECO:0000313" key="8">
    <source>
        <dbReference type="Proteomes" id="UP000583800"/>
    </source>
</evidence>
<evidence type="ECO:0000256" key="2">
    <source>
        <dbReference type="ARBA" id="ARBA00022475"/>
    </source>
</evidence>
<dbReference type="InterPro" id="IPR050367">
    <property type="entry name" value="APC_superfamily"/>
</dbReference>
<feature type="transmembrane region" description="Helical" evidence="6">
    <location>
        <begin position="315"/>
        <end position="337"/>
    </location>
</feature>
<dbReference type="GO" id="GO:0005886">
    <property type="term" value="C:plasma membrane"/>
    <property type="evidence" value="ECO:0007669"/>
    <property type="project" value="UniProtKB-SubCell"/>
</dbReference>
<keyword evidence="2" id="KW-1003">Cell membrane</keyword>
<dbReference type="EMBL" id="JACHJB010000003">
    <property type="protein sequence ID" value="MBB6350358.1"/>
    <property type="molecule type" value="Genomic_DNA"/>
</dbReference>
<accession>A0A7X0EZZ6</accession>
<name>A0A7X0EZZ6_9ACTN</name>